<comment type="caution">
    <text evidence="2">The sequence shown here is derived from an EMBL/GenBank/DDBJ whole genome shotgun (WGS) entry which is preliminary data.</text>
</comment>
<sequence length="681" mass="74986">MPVIPSIISPPRHSHSREFKTGNSHTVMHHRLYAPSEYPEDELGTAAEAEQSNAPRPRRASETSSERIMAGYWSLFDGLMDPPNLYAPSSTSINTDPDMDMPAYLAHLESHHFHDPSPALLDRCCRMASSAWYRSRWRPVDETDRGPTLLETWGDETEGTPTRLAPRRDTTPVQAQNRQPGAHNHHHREPSTPTKPRRAPAHPSLRHRISSLFTRGLAPLGSPQVALLSGTTRSVRNTRSTPGLDEMGRLVSTNDQATGTAVGRAGMMPSRQTPTITSVRSPERSHSAQSSQPSWLRSESESSSDENNSHVNVIPPSLSSGVESDTPPPPPYSAPVDEFRRGARPGLLRPNHLQRARSSQNLRGGRCSPYGSSSSSSGDSTSRDRRGHARLCNNQSSRLRFSEDSDRPTAPLLGPVTPSRTHHSRISRNLRLPSPAHPVEPTSNSSTALPPWGSFDVVGDRNEVQSFGNMGFVDHLLDEPQRAMNENMARRVSDMSMEVDAPEPGADRLLALAFSPSPSVTSASASETTVSAPSSTDYETASVVSSSESAPAGPTIQLYSLYSVHIARFVEAVQYRNALHADNPSSLPAFTINGTVVRTWDDATRVEWDAQSLYPVAEYWACKFKQGRMDERRGRVCFLKLRDGLLHAYAFARKGKGVREGVEMELQNSWLDLADDWGLTR</sequence>
<feature type="region of interest" description="Disordered" evidence="1">
    <location>
        <begin position="143"/>
        <end position="203"/>
    </location>
</feature>
<keyword evidence="3" id="KW-1185">Reference proteome</keyword>
<dbReference type="OrthoDB" id="10329000at2759"/>
<feature type="compositionally biased region" description="Low complexity" evidence="1">
    <location>
        <begin position="363"/>
        <end position="380"/>
    </location>
</feature>
<dbReference type="RefSeq" id="XP_018993844.1">
    <property type="nucleotide sequence ID" value="XM_019138407.1"/>
</dbReference>
<dbReference type="AlphaFoldDB" id="A0A1E3HR07"/>
<gene>
    <name evidence="2" type="ORF">L202_04351</name>
</gene>
<evidence type="ECO:0000313" key="3">
    <source>
        <dbReference type="Proteomes" id="UP000094065"/>
    </source>
</evidence>
<accession>A0A1E3HR07</accession>
<proteinExistence type="predicted"/>
<evidence type="ECO:0000256" key="1">
    <source>
        <dbReference type="SAM" id="MobiDB-lite"/>
    </source>
</evidence>
<feature type="region of interest" description="Disordered" evidence="1">
    <location>
        <begin position="1"/>
        <end position="65"/>
    </location>
</feature>
<evidence type="ECO:0000313" key="2">
    <source>
        <dbReference type="EMBL" id="ODN78798.1"/>
    </source>
</evidence>
<dbReference type="EMBL" id="AWGJ01000006">
    <property type="protein sequence ID" value="ODN78798.1"/>
    <property type="molecule type" value="Genomic_DNA"/>
</dbReference>
<feature type="compositionally biased region" description="Polar residues" evidence="1">
    <location>
        <begin position="270"/>
        <end position="280"/>
    </location>
</feature>
<feature type="compositionally biased region" description="Low complexity" evidence="1">
    <location>
        <begin position="1"/>
        <end position="11"/>
    </location>
</feature>
<dbReference type="Proteomes" id="UP000094065">
    <property type="component" value="Unassembled WGS sequence"/>
</dbReference>
<dbReference type="GeneID" id="30155660"/>
<reference evidence="2 3" key="1">
    <citation type="submission" date="2016-06" db="EMBL/GenBank/DDBJ databases">
        <title>Evolution of pathogenesis and genome organization in the Tremellales.</title>
        <authorList>
            <person name="Cuomo C."/>
            <person name="Litvintseva A."/>
            <person name="Heitman J."/>
            <person name="Chen Y."/>
            <person name="Sun S."/>
            <person name="Springer D."/>
            <person name="Dromer F."/>
            <person name="Young S."/>
            <person name="Zeng Q."/>
            <person name="Chapman S."/>
            <person name="Gujja S."/>
            <person name="Saif S."/>
            <person name="Birren B."/>
        </authorList>
    </citation>
    <scope>NUCLEOTIDE SEQUENCE [LARGE SCALE GENOMIC DNA]</scope>
    <source>
        <strain evidence="2 3">CBS 6039</strain>
    </source>
</reference>
<organism evidence="2 3">
    <name type="scientific">Cryptococcus amylolentus CBS 6039</name>
    <dbReference type="NCBI Taxonomy" id="1295533"/>
    <lineage>
        <taxon>Eukaryota</taxon>
        <taxon>Fungi</taxon>
        <taxon>Dikarya</taxon>
        <taxon>Basidiomycota</taxon>
        <taxon>Agaricomycotina</taxon>
        <taxon>Tremellomycetes</taxon>
        <taxon>Tremellales</taxon>
        <taxon>Cryptococcaceae</taxon>
        <taxon>Cryptococcus</taxon>
    </lineage>
</organism>
<feature type="compositionally biased region" description="Polar residues" evidence="1">
    <location>
        <begin position="229"/>
        <end position="241"/>
    </location>
</feature>
<protein>
    <submittedName>
        <fullName evidence="2">Uncharacterized protein</fullName>
    </submittedName>
</protein>
<feature type="region of interest" description="Disordered" evidence="1">
    <location>
        <begin position="229"/>
        <end position="448"/>
    </location>
</feature>
<name>A0A1E3HR07_9TREE</name>